<dbReference type="InterPro" id="IPR050267">
    <property type="entry name" value="Anti-sigma-factor_SerPK"/>
</dbReference>
<dbReference type="InterPro" id="IPR003594">
    <property type="entry name" value="HATPase_dom"/>
</dbReference>
<dbReference type="CDD" id="cd16936">
    <property type="entry name" value="HATPase_RsbW-like"/>
    <property type="match status" value="1"/>
</dbReference>
<dbReference type="Gene3D" id="3.30.750.24">
    <property type="entry name" value="STAS domain"/>
    <property type="match status" value="1"/>
</dbReference>
<dbReference type="InterPro" id="IPR036513">
    <property type="entry name" value="STAS_dom_sf"/>
</dbReference>
<dbReference type="SUPFAM" id="SSF52091">
    <property type="entry name" value="SpoIIaa-like"/>
    <property type="match status" value="1"/>
</dbReference>
<evidence type="ECO:0000313" key="3">
    <source>
        <dbReference type="EMBL" id="MBG0563763.1"/>
    </source>
</evidence>
<gene>
    <name evidence="3" type="ORF">I4J89_20160</name>
</gene>
<dbReference type="RefSeq" id="WP_196415553.1">
    <property type="nucleotide sequence ID" value="NZ_JADQTO010000009.1"/>
</dbReference>
<evidence type="ECO:0000259" key="2">
    <source>
        <dbReference type="PROSITE" id="PS50801"/>
    </source>
</evidence>
<dbReference type="GO" id="GO:0004674">
    <property type="term" value="F:protein serine/threonine kinase activity"/>
    <property type="evidence" value="ECO:0007669"/>
    <property type="project" value="UniProtKB-KW"/>
</dbReference>
<dbReference type="SMART" id="SM00387">
    <property type="entry name" value="HATPase_c"/>
    <property type="match status" value="1"/>
</dbReference>
<dbReference type="InterPro" id="IPR002645">
    <property type="entry name" value="STAS_dom"/>
</dbReference>
<dbReference type="InterPro" id="IPR036890">
    <property type="entry name" value="HATPase_C_sf"/>
</dbReference>
<sequence length="253" mass="27586">MEHPVRVDVTAQDTVRVVLTGSVILVRHDEVLLLVDRAMKTEPCTRMSVDLSNVTSLDSSGVALLLLLRRRALRAGATFHLHGTRHDVRQHLQMAGLTMLLGLTAPATDAAVPAHGGADGRVTAEVEVLDQPFGLDDIRIVRHRLSRYGVSSGMSEMDQYKLLLAATEVMANSVRHGGGRGHIRVTSRGDHLILEISDHGPGIPRRYLEDRPRPRPGRIGLAGLWLVRRICDRVDIDTGAGGTIVRLTVAAPR</sequence>
<keyword evidence="1" id="KW-0808">Transferase</keyword>
<dbReference type="Gene3D" id="3.30.565.10">
    <property type="entry name" value="Histidine kinase-like ATPase, C-terminal domain"/>
    <property type="match status" value="1"/>
</dbReference>
<dbReference type="PANTHER" id="PTHR35526">
    <property type="entry name" value="ANTI-SIGMA-F FACTOR RSBW-RELATED"/>
    <property type="match status" value="1"/>
</dbReference>
<keyword evidence="4" id="KW-1185">Reference proteome</keyword>
<dbReference type="SUPFAM" id="SSF55874">
    <property type="entry name" value="ATPase domain of HSP90 chaperone/DNA topoisomerase II/histidine kinase"/>
    <property type="match status" value="1"/>
</dbReference>
<dbReference type="Proteomes" id="UP000598146">
    <property type="component" value="Unassembled WGS sequence"/>
</dbReference>
<protein>
    <submittedName>
        <fullName evidence="3">ATP-binding protein</fullName>
    </submittedName>
</protein>
<keyword evidence="1" id="KW-0418">Kinase</keyword>
<dbReference type="GO" id="GO:0005524">
    <property type="term" value="F:ATP binding"/>
    <property type="evidence" value="ECO:0007669"/>
    <property type="project" value="UniProtKB-KW"/>
</dbReference>
<dbReference type="PROSITE" id="PS50801">
    <property type="entry name" value="STAS"/>
    <property type="match status" value="1"/>
</dbReference>
<comment type="caution">
    <text evidence="3">The sequence shown here is derived from an EMBL/GenBank/DDBJ whole genome shotgun (WGS) entry which is preliminary data.</text>
</comment>
<dbReference type="PANTHER" id="PTHR35526:SF3">
    <property type="entry name" value="ANTI-SIGMA-F FACTOR RSBW"/>
    <property type="match status" value="1"/>
</dbReference>
<dbReference type="AlphaFoldDB" id="A0A931CCS6"/>
<keyword evidence="1" id="KW-0723">Serine/threonine-protein kinase</keyword>
<evidence type="ECO:0000256" key="1">
    <source>
        <dbReference type="ARBA" id="ARBA00022527"/>
    </source>
</evidence>
<dbReference type="EMBL" id="JADQTO010000009">
    <property type="protein sequence ID" value="MBG0563763.1"/>
    <property type="molecule type" value="Genomic_DNA"/>
</dbReference>
<keyword evidence="3" id="KW-0547">Nucleotide-binding</keyword>
<name>A0A931CCS6_9ACTN</name>
<evidence type="ECO:0000313" key="4">
    <source>
        <dbReference type="Proteomes" id="UP000598146"/>
    </source>
</evidence>
<dbReference type="Pfam" id="PF01740">
    <property type="entry name" value="STAS"/>
    <property type="match status" value="1"/>
</dbReference>
<dbReference type="Pfam" id="PF13581">
    <property type="entry name" value="HATPase_c_2"/>
    <property type="match status" value="1"/>
</dbReference>
<keyword evidence="3" id="KW-0067">ATP-binding</keyword>
<reference evidence="3" key="1">
    <citation type="submission" date="2020-11" db="EMBL/GenBank/DDBJ databases">
        <title>Isolation and identification of active actinomycetes.</title>
        <authorList>
            <person name="Sun X."/>
        </authorList>
    </citation>
    <scope>NUCLEOTIDE SEQUENCE</scope>
    <source>
        <strain evidence="3">NEAU-A11</strain>
    </source>
</reference>
<organism evidence="3 4">
    <name type="scientific">Actinoplanes aureus</name>
    <dbReference type="NCBI Taxonomy" id="2792083"/>
    <lineage>
        <taxon>Bacteria</taxon>
        <taxon>Bacillati</taxon>
        <taxon>Actinomycetota</taxon>
        <taxon>Actinomycetes</taxon>
        <taxon>Micromonosporales</taxon>
        <taxon>Micromonosporaceae</taxon>
        <taxon>Actinoplanes</taxon>
    </lineage>
</organism>
<proteinExistence type="predicted"/>
<accession>A0A931CCS6</accession>
<feature type="domain" description="STAS" evidence="2">
    <location>
        <begin position="47"/>
        <end position="97"/>
    </location>
</feature>